<feature type="domain" description="RanBD1" evidence="5">
    <location>
        <begin position="26"/>
        <end position="111"/>
    </location>
</feature>
<evidence type="ECO:0000256" key="1">
    <source>
        <dbReference type="ARBA" id="ARBA00004567"/>
    </source>
</evidence>
<proteinExistence type="predicted"/>
<evidence type="ECO:0000313" key="7">
    <source>
        <dbReference type="Proteomes" id="UP000289340"/>
    </source>
</evidence>
<dbReference type="PANTHER" id="PTHR23138">
    <property type="entry name" value="RAN BINDING PROTEIN"/>
    <property type="match status" value="1"/>
</dbReference>
<sequence>MSSADLKHKEEEEELVVGDDKDTRAYVAPIVKLQKVAITTGEEDEDPILDLKSKLYRFDKDENQWKERGADTMKFLKHKASGKVRLLMRQSKMLKIYANQLIFESVQFSSIGFIHDCPSFLKPLGEEEEGQS</sequence>
<dbReference type="Gramene" id="XM_028386426.1">
    <property type="protein sequence ID" value="XP_028242227.1"/>
    <property type="gene ID" value="LOC114420561"/>
</dbReference>
<dbReference type="GO" id="GO:0015031">
    <property type="term" value="P:protein transport"/>
    <property type="evidence" value="ECO:0007669"/>
    <property type="project" value="UniProtKB-KW"/>
</dbReference>
<name>A0A445JXQ2_GLYSO</name>
<dbReference type="GO" id="GO:0051028">
    <property type="term" value="P:mRNA transport"/>
    <property type="evidence" value="ECO:0007669"/>
    <property type="project" value="UniProtKB-KW"/>
</dbReference>
<dbReference type="GO" id="GO:0005643">
    <property type="term" value="C:nuclear pore"/>
    <property type="evidence" value="ECO:0007669"/>
    <property type="project" value="UniProtKB-SubCell"/>
</dbReference>
<keyword evidence="7" id="KW-1185">Reference proteome</keyword>
<evidence type="ECO:0000256" key="2">
    <source>
        <dbReference type="ARBA" id="ARBA00022816"/>
    </source>
</evidence>
<keyword evidence="4" id="KW-0539">Nucleus</keyword>
<dbReference type="PANTHER" id="PTHR23138:SF177">
    <property type="entry name" value="RAN-BINDING PROTEIN 1 HOMOLOG B"/>
    <property type="match status" value="1"/>
</dbReference>
<dbReference type="Proteomes" id="UP000289340">
    <property type="component" value="Chromosome 7"/>
</dbReference>
<dbReference type="Pfam" id="PF00638">
    <property type="entry name" value="Ran_BP1"/>
    <property type="match status" value="1"/>
</dbReference>
<gene>
    <name evidence="6" type="ORF">D0Y65_018090</name>
</gene>
<dbReference type="InterPro" id="IPR045255">
    <property type="entry name" value="RanBP1-like"/>
</dbReference>
<keyword evidence="2" id="KW-0813">Transport</keyword>
<reference evidence="6 7" key="1">
    <citation type="submission" date="2018-09" db="EMBL/GenBank/DDBJ databases">
        <title>A high-quality reference genome of wild soybean provides a powerful tool to mine soybean genomes.</title>
        <authorList>
            <person name="Xie M."/>
            <person name="Chung C.Y.L."/>
            <person name="Li M.-W."/>
            <person name="Wong F.-L."/>
            <person name="Chan T.-F."/>
            <person name="Lam H.-M."/>
        </authorList>
    </citation>
    <scope>NUCLEOTIDE SEQUENCE [LARGE SCALE GENOMIC DNA]</scope>
    <source>
        <strain evidence="7">cv. W05</strain>
        <tissue evidence="6">Hypocotyl of etiolated seedlings</tissue>
    </source>
</reference>
<dbReference type="EMBL" id="QZWG01000007">
    <property type="protein sequence ID" value="RZC03262.1"/>
    <property type="molecule type" value="Genomic_DNA"/>
</dbReference>
<evidence type="ECO:0000256" key="4">
    <source>
        <dbReference type="ARBA" id="ARBA00023132"/>
    </source>
</evidence>
<accession>A0A445JXQ2</accession>
<keyword evidence="3" id="KW-0811">Translocation</keyword>
<dbReference type="SUPFAM" id="SSF50729">
    <property type="entry name" value="PH domain-like"/>
    <property type="match status" value="1"/>
</dbReference>
<keyword evidence="2" id="KW-0509">mRNA transport</keyword>
<evidence type="ECO:0000259" key="5">
    <source>
        <dbReference type="PROSITE" id="PS50196"/>
    </source>
</evidence>
<protein>
    <submittedName>
        <fullName evidence="6">Ran-binding protein 1-like c</fullName>
    </submittedName>
</protein>
<organism evidence="6 7">
    <name type="scientific">Glycine soja</name>
    <name type="common">Wild soybean</name>
    <dbReference type="NCBI Taxonomy" id="3848"/>
    <lineage>
        <taxon>Eukaryota</taxon>
        <taxon>Viridiplantae</taxon>
        <taxon>Streptophyta</taxon>
        <taxon>Embryophyta</taxon>
        <taxon>Tracheophyta</taxon>
        <taxon>Spermatophyta</taxon>
        <taxon>Magnoliopsida</taxon>
        <taxon>eudicotyledons</taxon>
        <taxon>Gunneridae</taxon>
        <taxon>Pentapetalae</taxon>
        <taxon>rosids</taxon>
        <taxon>fabids</taxon>
        <taxon>Fabales</taxon>
        <taxon>Fabaceae</taxon>
        <taxon>Papilionoideae</taxon>
        <taxon>50 kb inversion clade</taxon>
        <taxon>NPAAA clade</taxon>
        <taxon>indigoferoid/millettioid clade</taxon>
        <taxon>Phaseoleae</taxon>
        <taxon>Glycine</taxon>
        <taxon>Glycine subgen. Soja</taxon>
    </lineage>
</organism>
<evidence type="ECO:0000256" key="3">
    <source>
        <dbReference type="ARBA" id="ARBA00023010"/>
    </source>
</evidence>
<keyword evidence="4" id="KW-0906">Nuclear pore complex</keyword>
<comment type="subcellular location">
    <subcellularLocation>
        <location evidence="1">Nucleus</location>
        <location evidence="1">Nuclear pore complex</location>
    </subcellularLocation>
</comment>
<dbReference type="GO" id="GO:0005096">
    <property type="term" value="F:GTPase activator activity"/>
    <property type="evidence" value="ECO:0007669"/>
    <property type="project" value="TreeGrafter"/>
</dbReference>
<dbReference type="InterPro" id="IPR011993">
    <property type="entry name" value="PH-like_dom_sf"/>
</dbReference>
<dbReference type="SMART" id="SM00160">
    <property type="entry name" value="RanBD"/>
    <property type="match status" value="1"/>
</dbReference>
<keyword evidence="4" id="KW-0653">Protein transport</keyword>
<evidence type="ECO:0000313" key="6">
    <source>
        <dbReference type="EMBL" id="RZC03262.1"/>
    </source>
</evidence>
<dbReference type="AlphaFoldDB" id="A0A445JXQ2"/>
<dbReference type="Gene3D" id="2.30.29.30">
    <property type="entry name" value="Pleckstrin-homology domain (PH domain)/Phosphotyrosine-binding domain (PTB)"/>
    <property type="match status" value="1"/>
</dbReference>
<comment type="caution">
    <text evidence="6">The sequence shown here is derived from an EMBL/GenBank/DDBJ whole genome shotgun (WGS) entry which is preliminary data.</text>
</comment>
<dbReference type="InterPro" id="IPR000156">
    <property type="entry name" value="Ran_bind_dom"/>
</dbReference>
<dbReference type="GO" id="GO:0005737">
    <property type="term" value="C:cytoplasm"/>
    <property type="evidence" value="ECO:0007669"/>
    <property type="project" value="TreeGrafter"/>
</dbReference>
<dbReference type="PROSITE" id="PS50196">
    <property type="entry name" value="RANBD1"/>
    <property type="match status" value="1"/>
</dbReference>